<evidence type="ECO:0000313" key="6">
    <source>
        <dbReference type="Proteomes" id="UP000247152"/>
    </source>
</evidence>
<proteinExistence type="predicted"/>
<dbReference type="SUPFAM" id="SSF110296">
    <property type="entry name" value="Oligoxyloglucan reducing end-specific cellobiohydrolase"/>
    <property type="match status" value="1"/>
</dbReference>
<reference evidence="5 7" key="2">
    <citation type="submission" date="2018-12" db="EMBL/GenBank/DDBJ databases">
        <title>Legionella sp,whole genome shotgun sequence.</title>
        <authorList>
            <person name="Wu H."/>
        </authorList>
    </citation>
    <scope>NUCLEOTIDE SEQUENCE [LARGE SCALE GENOMIC DNA]</scope>
    <source>
        <strain evidence="5">Km489</strain>
        <strain evidence="7">km489</strain>
    </source>
</reference>
<dbReference type="Proteomes" id="UP000287374">
    <property type="component" value="Unassembled WGS sequence"/>
</dbReference>
<dbReference type="AlphaFoldDB" id="A0A317U758"/>
<feature type="domain" description="Photosynthesis system II assembly factor Ycf48/Hcf136-like" evidence="1">
    <location>
        <begin position="224"/>
        <end position="387"/>
    </location>
</feature>
<dbReference type="EMBL" id="QHJG01000003">
    <property type="protein sequence ID" value="PWY57165.1"/>
    <property type="molecule type" value="Genomic_DNA"/>
</dbReference>
<dbReference type="Gene3D" id="2.130.10.10">
    <property type="entry name" value="YVTN repeat-like/Quinoprotein amine dehydrogenase"/>
    <property type="match status" value="2"/>
</dbReference>
<evidence type="ECO:0000259" key="1">
    <source>
        <dbReference type="Pfam" id="PF14870"/>
    </source>
</evidence>
<organism evidence="4 6">
    <name type="scientific">Legionella qingyii</name>
    <dbReference type="NCBI Taxonomy" id="2184757"/>
    <lineage>
        <taxon>Bacteria</taxon>
        <taxon>Pseudomonadati</taxon>
        <taxon>Pseudomonadota</taxon>
        <taxon>Gammaproteobacteria</taxon>
        <taxon>Legionellales</taxon>
        <taxon>Legionellaceae</taxon>
        <taxon>Legionella</taxon>
    </lineage>
</organism>
<evidence type="ECO:0000313" key="7">
    <source>
        <dbReference type="Proteomes" id="UP000287374"/>
    </source>
</evidence>
<dbReference type="EMBL" id="RZGX01000004">
    <property type="protein sequence ID" value="RUR24995.1"/>
    <property type="molecule type" value="Genomic_DNA"/>
</dbReference>
<accession>A0A317U758</accession>
<evidence type="ECO:0000313" key="4">
    <source>
        <dbReference type="EMBL" id="PWY57165.1"/>
    </source>
</evidence>
<dbReference type="InterPro" id="IPR044060">
    <property type="entry name" value="Bacterial_rp_domain"/>
</dbReference>
<dbReference type="InterPro" id="IPR028203">
    <property type="entry name" value="PSII_CF48-like_dom"/>
</dbReference>
<reference evidence="4 6" key="1">
    <citation type="submission" date="2018-05" db="EMBL/GenBank/DDBJ databases">
        <title>Legionella qingyii sp.nov., whole genome shotgun sequence.</title>
        <authorList>
            <person name="Wu H."/>
            <person name="Zhu Q."/>
            <person name="Hu C."/>
        </authorList>
    </citation>
    <scope>NUCLEOTIDE SEQUENCE [LARGE SCALE GENOMIC DNA]</scope>
    <source>
        <strain evidence="4 6">HEB18</strain>
    </source>
</reference>
<dbReference type="InterPro" id="IPR015943">
    <property type="entry name" value="WD40/YVTN_repeat-like_dom_sf"/>
</dbReference>
<evidence type="ECO:0000259" key="2">
    <source>
        <dbReference type="Pfam" id="PF18998"/>
    </source>
</evidence>
<comment type="caution">
    <text evidence="4">The sequence shown here is derived from an EMBL/GenBank/DDBJ whole genome shotgun (WGS) entry which is preliminary data.</text>
</comment>
<dbReference type="CDD" id="cd15482">
    <property type="entry name" value="Sialidase_non-viral"/>
    <property type="match status" value="1"/>
</dbReference>
<evidence type="ECO:0000313" key="5">
    <source>
        <dbReference type="EMBL" id="RUR24995.1"/>
    </source>
</evidence>
<dbReference type="Pfam" id="PF18998">
    <property type="entry name" value="Flg_new_2"/>
    <property type="match status" value="1"/>
</dbReference>
<evidence type="ECO:0008006" key="8">
    <source>
        <dbReference type="Google" id="ProtNLM"/>
    </source>
</evidence>
<gene>
    <name evidence="4" type="ORF">DGG96_02320</name>
    <name evidence="3" type="ORF">DGG96_06870</name>
    <name evidence="5" type="ORF">ELY20_04355</name>
</gene>
<protein>
    <recommendedName>
        <fullName evidence="8">Bacterial repeat domain-containing protein</fullName>
    </recommendedName>
</protein>
<feature type="domain" description="Bacterial repeat" evidence="2">
    <location>
        <begin position="145"/>
        <end position="217"/>
    </location>
</feature>
<dbReference type="OrthoDB" id="5642345at2"/>
<evidence type="ECO:0000313" key="3">
    <source>
        <dbReference type="EMBL" id="PWY56478.1"/>
    </source>
</evidence>
<dbReference type="Proteomes" id="UP000247152">
    <property type="component" value="Unassembled WGS sequence"/>
</dbReference>
<sequence>MRLFKTTLPQLFLVGVAFLFLTVSYASKPVWTFTPDPNYPPTISITPIGSATIKYTITNQSRKTHTLSMKHMAGITQVTSAGNCPNPFKLNYHQSCTLNLHVNGSKLTGNIKGGPIVCEQGNGLECYRPALANILNITIIPVTKYLITPTAGAHGKINPNTPQTVIAGSSLTFTATPSAGYQVSEWLMDGGTAQKGGTTFTLFNIDSNHTVDVTFTRSGIVYAGTASGSVYFSMNNGLTWIATPTVPSPGNTVNGIFVTPNTLYIGSADGKVYYSTNNGTFWNATTAPGTSAINSVSVTTTSKIYVGTQEGKVYYSSDKGTTWVSTATNPGNGAVNSIFLTPSTIYAGSADGNVYYSINNGVTWARINGPESSVPVPIQNVFATSNQLYVNTRQTSTNSTLPPGTINFEYAYFTNSLTNSNPMWTLLSQITYTLFVNADATVIHAGTQNGHVFSLTTGDDLGFITYSPISSLFFFG</sequence>
<dbReference type="EMBL" id="QHJG01000008">
    <property type="protein sequence ID" value="PWY56478.1"/>
    <property type="molecule type" value="Genomic_DNA"/>
</dbReference>
<keyword evidence="7" id="KW-1185">Reference proteome</keyword>
<dbReference type="RefSeq" id="WP_110141411.1">
    <property type="nucleotide sequence ID" value="NZ_QHJG01000003.1"/>
</dbReference>
<name>A0A317U758_9GAMM</name>
<dbReference type="Pfam" id="PF14870">
    <property type="entry name" value="PSII_BNR"/>
    <property type="match status" value="1"/>
</dbReference>